<dbReference type="GO" id="GO:0006508">
    <property type="term" value="P:proteolysis"/>
    <property type="evidence" value="ECO:0007669"/>
    <property type="project" value="UniProtKB-KW"/>
</dbReference>
<proteinExistence type="predicted"/>
<dbReference type="SMART" id="SM00245">
    <property type="entry name" value="TSPc"/>
    <property type="match status" value="1"/>
</dbReference>
<dbReference type="Gene3D" id="2.30.42.10">
    <property type="match status" value="1"/>
</dbReference>
<evidence type="ECO:0000313" key="5">
    <source>
        <dbReference type="EMBL" id="POD82671.1"/>
    </source>
</evidence>
<name>A0A2S3U476_LACPN</name>
<dbReference type="InterPro" id="IPR036034">
    <property type="entry name" value="PDZ_sf"/>
</dbReference>
<evidence type="ECO:0000256" key="1">
    <source>
        <dbReference type="ARBA" id="ARBA00022670"/>
    </source>
</evidence>
<keyword evidence="2 5" id="KW-0378">Hydrolase</keyword>
<reference evidence="5 6" key="1">
    <citation type="submission" date="2017-06" db="EMBL/GenBank/DDBJ databases">
        <title>Genome sequence of Lactobacillus plantarum subsp. plantarum strain SRCM101258.</title>
        <authorList>
            <person name="Cho S.H."/>
        </authorList>
    </citation>
    <scope>NUCLEOTIDE SEQUENCE [LARGE SCALE GENOMIC DNA]</scope>
    <source>
        <strain evidence="5 6">SRCM101258</strain>
    </source>
</reference>
<dbReference type="InterPro" id="IPR036365">
    <property type="entry name" value="PGBD-like_sf"/>
</dbReference>
<organism evidence="5 6">
    <name type="scientific">Lactiplantibacillus plantarum subsp. plantarum</name>
    <dbReference type="NCBI Taxonomy" id="337330"/>
    <lineage>
        <taxon>Bacteria</taxon>
        <taxon>Bacillati</taxon>
        <taxon>Bacillota</taxon>
        <taxon>Bacilli</taxon>
        <taxon>Lactobacillales</taxon>
        <taxon>Lactobacillaceae</taxon>
        <taxon>Lactiplantibacillus</taxon>
    </lineage>
</organism>
<dbReference type="SUPFAM" id="SSF52096">
    <property type="entry name" value="ClpP/crotonase"/>
    <property type="match status" value="1"/>
</dbReference>
<dbReference type="GO" id="GO:0030288">
    <property type="term" value="C:outer membrane-bounded periplasmic space"/>
    <property type="evidence" value="ECO:0007669"/>
    <property type="project" value="TreeGrafter"/>
</dbReference>
<dbReference type="InterPro" id="IPR004447">
    <property type="entry name" value="Peptidase_S41A"/>
</dbReference>
<dbReference type="Gene3D" id="1.10.101.10">
    <property type="entry name" value="PGBD-like superfamily/PGBD"/>
    <property type="match status" value="1"/>
</dbReference>
<dbReference type="CDD" id="cd07560">
    <property type="entry name" value="Peptidase_S41_CPP"/>
    <property type="match status" value="1"/>
</dbReference>
<dbReference type="InterPro" id="IPR029045">
    <property type="entry name" value="ClpP/crotonase-like_dom_sf"/>
</dbReference>
<dbReference type="GO" id="GO:0007165">
    <property type="term" value="P:signal transduction"/>
    <property type="evidence" value="ECO:0007669"/>
    <property type="project" value="TreeGrafter"/>
</dbReference>
<dbReference type="SUPFAM" id="SSF50156">
    <property type="entry name" value="PDZ domain-like"/>
    <property type="match status" value="1"/>
</dbReference>
<dbReference type="SUPFAM" id="SSF47090">
    <property type="entry name" value="PGBD-like"/>
    <property type="match status" value="1"/>
</dbReference>
<dbReference type="PANTHER" id="PTHR32060:SF30">
    <property type="entry name" value="CARBOXY-TERMINAL PROCESSING PROTEASE CTPA"/>
    <property type="match status" value="1"/>
</dbReference>
<dbReference type="InterPro" id="IPR036366">
    <property type="entry name" value="PGBDSf"/>
</dbReference>
<evidence type="ECO:0000256" key="2">
    <source>
        <dbReference type="ARBA" id="ARBA00022801"/>
    </source>
</evidence>
<dbReference type="Proteomes" id="UP000236990">
    <property type="component" value="Unassembled WGS sequence"/>
</dbReference>
<dbReference type="InterPro" id="IPR002477">
    <property type="entry name" value="Peptidoglycan-bd-like"/>
</dbReference>
<dbReference type="EMBL" id="NKCZ01000116">
    <property type="protein sequence ID" value="POD82671.1"/>
    <property type="molecule type" value="Genomic_DNA"/>
</dbReference>
<dbReference type="AlphaFoldDB" id="A0A2S3U476"/>
<dbReference type="GO" id="GO:0004252">
    <property type="term" value="F:serine-type endopeptidase activity"/>
    <property type="evidence" value="ECO:0007669"/>
    <property type="project" value="UniProtKB-EC"/>
</dbReference>
<comment type="caution">
    <text evidence="5">The sequence shown here is derived from an EMBL/GenBank/DDBJ whole genome shotgun (WGS) entry which is preliminary data.</text>
</comment>
<sequence length="326" mass="35208">MAGKTLTQAVSMMRGKIGTTVKLTIERSGQTFTVSLKRAKIPVTTVDYKLVGGDKKIGYITVSTFSTNTAKEFKTALKALDKKGAKKLVIDMRGNPGGLMTAALKMASIFLKNGKTIMQVQARDGSTEKYTASKKYDGGFKETKPTTVLIDGGSASAAEIFSAALHQSAGVKLVGSQSYGKGTVQTVTTFNDKTEMKITVAKWLTPNGTWINKKGLTPDVKADEPSYASLTVISKVSDLQADKVNSNVKTFQKYLQALGYFKGTVNGYFGDSTTSAVKQYQKHAKLTVNGKVDKQTLTKIETELANKISDNDRAYDAAMKLIEKTN</sequence>
<evidence type="ECO:0000313" key="6">
    <source>
        <dbReference type="Proteomes" id="UP000236990"/>
    </source>
</evidence>
<dbReference type="Pfam" id="PF01471">
    <property type="entry name" value="PG_binding_1"/>
    <property type="match status" value="1"/>
</dbReference>
<evidence type="ECO:0000259" key="4">
    <source>
        <dbReference type="SMART" id="SM00245"/>
    </source>
</evidence>
<keyword evidence="1" id="KW-0645">Protease</keyword>
<accession>A0A2S3U476</accession>
<dbReference type="Pfam" id="PF03572">
    <property type="entry name" value="Peptidase_S41"/>
    <property type="match status" value="1"/>
</dbReference>
<dbReference type="Gene3D" id="3.90.226.10">
    <property type="entry name" value="2-enoyl-CoA Hydratase, Chain A, domain 1"/>
    <property type="match status" value="1"/>
</dbReference>
<dbReference type="NCBIfam" id="TIGR00225">
    <property type="entry name" value="prc"/>
    <property type="match status" value="1"/>
</dbReference>
<gene>
    <name evidence="5" type="ORF">S101258_02358</name>
</gene>
<evidence type="ECO:0000256" key="3">
    <source>
        <dbReference type="ARBA" id="ARBA00022825"/>
    </source>
</evidence>
<dbReference type="InterPro" id="IPR005151">
    <property type="entry name" value="Tail-specific_protease"/>
</dbReference>
<protein>
    <submittedName>
        <fullName evidence="5">C-terminal processing peptidase</fullName>
        <ecNumber evidence="5">3.4.21.102</ecNumber>
    </submittedName>
</protein>
<keyword evidence="3" id="KW-0720">Serine protease</keyword>
<feature type="domain" description="Tail specific protease" evidence="4">
    <location>
        <begin position="29"/>
        <end position="223"/>
    </location>
</feature>
<dbReference type="EC" id="3.4.21.102" evidence="5"/>
<dbReference type="PANTHER" id="PTHR32060">
    <property type="entry name" value="TAIL-SPECIFIC PROTEASE"/>
    <property type="match status" value="1"/>
</dbReference>